<dbReference type="GO" id="GO:0055070">
    <property type="term" value="P:copper ion homeostasis"/>
    <property type="evidence" value="ECO:0007669"/>
    <property type="project" value="TreeGrafter"/>
</dbReference>
<feature type="domain" description="HMA" evidence="19">
    <location>
        <begin position="9"/>
        <end position="75"/>
    </location>
</feature>
<keyword evidence="7 18" id="KW-0479">Metal-binding</keyword>
<name>A0A1T5BMJ3_9SPHI</name>
<accession>A0A1T5BMJ3</accession>
<dbReference type="Gene3D" id="3.30.70.100">
    <property type="match status" value="1"/>
</dbReference>
<dbReference type="GO" id="GO:0016887">
    <property type="term" value="F:ATP hydrolysis activity"/>
    <property type="evidence" value="ECO:0007669"/>
    <property type="project" value="InterPro"/>
</dbReference>
<dbReference type="RefSeq" id="WP_079641430.1">
    <property type="nucleotide sequence ID" value="NZ_FUZF01000002.1"/>
</dbReference>
<keyword evidence="21" id="KW-1185">Reference proteome</keyword>
<evidence type="ECO:0000256" key="14">
    <source>
        <dbReference type="ARBA" id="ARBA00023065"/>
    </source>
</evidence>
<evidence type="ECO:0000256" key="13">
    <source>
        <dbReference type="ARBA" id="ARBA00023008"/>
    </source>
</evidence>
<dbReference type="InterPro" id="IPR006121">
    <property type="entry name" value="HMA_dom"/>
</dbReference>
<dbReference type="Proteomes" id="UP000190150">
    <property type="component" value="Unassembled WGS sequence"/>
</dbReference>
<dbReference type="OrthoDB" id="9770315at2"/>
<dbReference type="SUPFAM" id="SSF81653">
    <property type="entry name" value="Calcium ATPase, transduction domain A"/>
    <property type="match status" value="1"/>
</dbReference>
<gene>
    <name evidence="20" type="ORF">SAMN05660841_00813</name>
</gene>
<feature type="transmembrane region" description="Helical" evidence="18">
    <location>
        <begin position="345"/>
        <end position="367"/>
    </location>
</feature>
<keyword evidence="15 18" id="KW-0472">Membrane</keyword>
<dbReference type="Pfam" id="PF00122">
    <property type="entry name" value="E1-E2_ATPase"/>
    <property type="match status" value="1"/>
</dbReference>
<evidence type="ECO:0000313" key="20">
    <source>
        <dbReference type="EMBL" id="SKB48486.1"/>
    </source>
</evidence>
<feature type="transmembrane region" description="Helical" evidence="18">
    <location>
        <begin position="192"/>
        <end position="210"/>
    </location>
</feature>
<feature type="transmembrane region" description="Helical" evidence="18">
    <location>
        <begin position="102"/>
        <end position="121"/>
    </location>
</feature>
<keyword evidence="13" id="KW-0186">Copper</keyword>
<dbReference type="SUPFAM" id="SSF56784">
    <property type="entry name" value="HAD-like"/>
    <property type="match status" value="1"/>
</dbReference>
<dbReference type="SFLD" id="SFLDF00027">
    <property type="entry name" value="p-type_atpase"/>
    <property type="match status" value="1"/>
</dbReference>
<dbReference type="InterPro" id="IPR027256">
    <property type="entry name" value="P-typ_ATPase_IB"/>
</dbReference>
<dbReference type="InterPro" id="IPR023298">
    <property type="entry name" value="ATPase_P-typ_TM_dom_sf"/>
</dbReference>
<feature type="transmembrane region" description="Helical" evidence="18">
    <location>
        <begin position="127"/>
        <end position="148"/>
    </location>
</feature>
<dbReference type="InterPro" id="IPR044492">
    <property type="entry name" value="P_typ_ATPase_HD_dom"/>
</dbReference>
<dbReference type="Gene3D" id="2.70.150.10">
    <property type="entry name" value="Calcium-transporting ATPase, cytoplasmic transduction domain A"/>
    <property type="match status" value="1"/>
</dbReference>
<dbReference type="InterPro" id="IPR023214">
    <property type="entry name" value="HAD_sf"/>
</dbReference>
<comment type="subcellular location">
    <subcellularLocation>
        <location evidence="1">Cell membrane</location>
        <topology evidence="1">Multi-pass membrane protein</topology>
    </subcellularLocation>
</comment>
<protein>
    <recommendedName>
        <fullName evidence="3">P-type Cu(+) transporter</fullName>
        <ecNumber evidence="3">7.2.2.8</ecNumber>
    </recommendedName>
    <alternativeName>
        <fullName evidence="16">Cu(+)-exporting ATPase</fullName>
    </alternativeName>
</protein>
<keyword evidence="9" id="KW-0187">Copper transport</keyword>
<dbReference type="InterPro" id="IPR036412">
    <property type="entry name" value="HAD-like_sf"/>
</dbReference>
<dbReference type="InterPro" id="IPR023299">
    <property type="entry name" value="ATPase_P-typ_cyto_dom_N"/>
</dbReference>
<dbReference type="Gene3D" id="3.40.1110.10">
    <property type="entry name" value="Calcium-transporting ATPase, cytoplasmic domain N"/>
    <property type="match status" value="1"/>
</dbReference>
<evidence type="ECO:0000256" key="11">
    <source>
        <dbReference type="ARBA" id="ARBA00022967"/>
    </source>
</evidence>
<evidence type="ECO:0000256" key="15">
    <source>
        <dbReference type="ARBA" id="ARBA00023136"/>
    </source>
</evidence>
<evidence type="ECO:0000256" key="6">
    <source>
        <dbReference type="ARBA" id="ARBA00022692"/>
    </source>
</evidence>
<dbReference type="PROSITE" id="PS00154">
    <property type="entry name" value="ATPASE_E1_E2"/>
    <property type="match status" value="1"/>
</dbReference>
<dbReference type="GO" id="GO:0005524">
    <property type="term" value="F:ATP binding"/>
    <property type="evidence" value="ECO:0007669"/>
    <property type="project" value="UniProtKB-UniRule"/>
</dbReference>
<evidence type="ECO:0000256" key="2">
    <source>
        <dbReference type="ARBA" id="ARBA00006024"/>
    </source>
</evidence>
<dbReference type="InterPro" id="IPR001757">
    <property type="entry name" value="P_typ_ATPase"/>
</dbReference>
<reference evidence="21" key="1">
    <citation type="submission" date="2017-02" db="EMBL/GenBank/DDBJ databases">
        <authorList>
            <person name="Varghese N."/>
            <person name="Submissions S."/>
        </authorList>
    </citation>
    <scope>NUCLEOTIDE SEQUENCE [LARGE SCALE GENOMIC DNA]</scope>
    <source>
        <strain evidence="21">DSM 24091</strain>
    </source>
</reference>
<comment type="catalytic activity">
    <reaction evidence="17">
        <text>Cu(+)(in) + ATP + H2O = Cu(+)(out) + ADP + phosphate + H(+)</text>
        <dbReference type="Rhea" id="RHEA:25792"/>
        <dbReference type="ChEBI" id="CHEBI:15377"/>
        <dbReference type="ChEBI" id="CHEBI:15378"/>
        <dbReference type="ChEBI" id="CHEBI:30616"/>
        <dbReference type="ChEBI" id="CHEBI:43474"/>
        <dbReference type="ChEBI" id="CHEBI:49552"/>
        <dbReference type="ChEBI" id="CHEBI:456216"/>
        <dbReference type="EC" id="7.2.2.8"/>
    </reaction>
</comment>
<dbReference type="Pfam" id="PF00702">
    <property type="entry name" value="Hydrolase"/>
    <property type="match status" value="1"/>
</dbReference>
<dbReference type="InterPro" id="IPR008250">
    <property type="entry name" value="ATPase_P-typ_transduc_dom_A_sf"/>
</dbReference>
<evidence type="ECO:0000256" key="1">
    <source>
        <dbReference type="ARBA" id="ARBA00004651"/>
    </source>
</evidence>
<sequence length="739" mass="79470">MQVGQSTPIKKSFPVLNMSCASCASSVESMAETVEGIIDASVNFATATVTVNFQEGHSDPSKLQKALQDIGFDILVESEEKQQEVLDEIHEKKYADLKRKTIGAIVLSLPVVVIGMFLMHIPFANEIMLVFSTPVVLWFGKDFFVNAWKQLQHKKANMDTLVALSTGIAYLFSVFNMIAMDYLMARGIEAHVYFEAAAVIIAFILLGRLLEEKAKGNTSTAIKKLMGLQPKTVLVVLPDGQEKIVPIEELMIGDTVLVKPGEKIAVDGKVINGSSYVDESMLSGEPIAVEKKEGESVYAGTINQKGSFQFKAEKVGKDTMLAHIIRMVQDAQGSKAPVQKLVDKIAGVFVPIVIGIAVITAILWAILGGDNAWVMGLISAVTVLVIACPCALGLATPTAIMVGVGKAAENGILIKDAESLQLSKNITAIVLDKTGTITEGKPKVVSEYWTVNETRVKQVLFTIERKSEHPLADAVVHHLEGYTSLRLDSFESITGKGVEAVLDGEKYLVGNPALLAAHKVSIPTELSELSASWADRAQTVIWFATDRTVLGIMAIADKVKDNSKKAIKELQAKGIEVYMMTGDNNSTAAAIAQQTGITAYRAEVLPHQKAEFVKELQAQGHVVAMVGDGINDSSALATADVSIAMGKGSDIAMDVAKMTIISSDLLKIPQAIRMSKQTVATIKQNLFWAFIYNLIGIPLAAGLLYPINGFLLNPMIAGAAMALSSVSVVSNSLRLKLKK</sequence>
<evidence type="ECO:0000256" key="12">
    <source>
        <dbReference type="ARBA" id="ARBA00022989"/>
    </source>
</evidence>
<dbReference type="PRINTS" id="PR00943">
    <property type="entry name" value="CUATPASE"/>
</dbReference>
<dbReference type="STRING" id="1513896.SAMN05660841_00813"/>
<feature type="transmembrane region" description="Helical" evidence="18">
    <location>
        <begin position="373"/>
        <end position="396"/>
    </location>
</feature>
<dbReference type="PANTHER" id="PTHR43520:SF8">
    <property type="entry name" value="P-TYPE CU(+) TRANSPORTER"/>
    <property type="match status" value="1"/>
</dbReference>
<evidence type="ECO:0000256" key="4">
    <source>
        <dbReference type="ARBA" id="ARBA00022448"/>
    </source>
</evidence>
<evidence type="ECO:0000256" key="17">
    <source>
        <dbReference type="ARBA" id="ARBA00049289"/>
    </source>
</evidence>
<evidence type="ECO:0000313" key="21">
    <source>
        <dbReference type="Proteomes" id="UP000190150"/>
    </source>
</evidence>
<dbReference type="SFLD" id="SFLDS00003">
    <property type="entry name" value="Haloacid_Dehalogenase"/>
    <property type="match status" value="1"/>
</dbReference>
<dbReference type="Pfam" id="PF00403">
    <property type="entry name" value="HMA"/>
    <property type="match status" value="1"/>
</dbReference>
<organism evidence="20 21">
    <name type="scientific">Sphingobacterium nematocida</name>
    <dbReference type="NCBI Taxonomy" id="1513896"/>
    <lineage>
        <taxon>Bacteria</taxon>
        <taxon>Pseudomonadati</taxon>
        <taxon>Bacteroidota</taxon>
        <taxon>Sphingobacteriia</taxon>
        <taxon>Sphingobacteriales</taxon>
        <taxon>Sphingobacteriaceae</taxon>
        <taxon>Sphingobacterium</taxon>
    </lineage>
</organism>
<dbReference type="GO" id="GO:0005507">
    <property type="term" value="F:copper ion binding"/>
    <property type="evidence" value="ECO:0007669"/>
    <property type="project" value="TreeGrafter"/>
</dbReference>
<keyword evidence="11" id="KW-1278">Translocase</keyword>
<proteinExistence type="inferred from homology"/>
<evidence type="ECO:0000256" key="16">
    <source>
        <dbReference type="ARBA" id="ARBA00033239"/>
    </source>
</evidence>
<dbReference type="AlphaFoldDB" id="A0A1T5BMJ3"/>
<dbReference type="NCBIfam" id="TIGR01511">
    <property type="entry name" value="ATPase-IB1_Cu"/>
    <property type="match status" value="1"/>
</dbReference>
<dbReference type="InterPro" id="IPR018303">
    <property type="entry name" value="ATPase_P-typ_P_site"/>
</dbReference>
<dbReference type="InterPro" id="IPR059000">
    <property type="entry name" value="ATPase_P-type_domA"/>
</dbReference>
<keyword evidence="4" id="KW-0813">Transport</keyword>
<dbReference type="CDD" id="cd02094">
    <property type="entry name" value="P-type_ATPase_Cu-like"/>
    <property type="match status" value="1"/>
</dbReference>
<keyword evidence="8 18" id="KW-0547">Nucleotide-binding</keyword>
<dbReference type="GO" id="GO:0043682">
    <property type="term" value="F:P-type divalent copper transporter activity"/>
    <property type="evidence" value="ECO:0007669"/>
    <property type="project" value="TreeGrafter"/>
</dbReference>
<evidence type="ECO:0000256" key="10">
    <source>
        <dbReference type="ARBA" id="ARBA00022840"/>
    </source>
</evidence>
<comment type="similarity">
    <text evidence="2 18">Belongs to the cation transport ATPase (P-type) (TC 3.A.3) family. Type IB subfamily.</text>
</comment>
<dbReference type="PROSITE" id="PS50846">
    <property type="entry name" value="HMA_2"/>
    <property type="match status" value="1"/>
</dbReference>
<dbReference type="CDD" id="cd00371">
    <property type="entry name" value="HMA"/>
    <property type="match status" value="1"/>
</dbReference>
<evidence type="ECO:0000256" key="18">
    <source>
        <dbReference type="RuleBase" id="RU362081"/>
    </source>
</evidence>
<evidence type="ECO:0000256" key="3">
    <source>
        <dbReference type="ARBA" id="ARBA00012517"/>
    </source>
</evidence>
<keyword evidence="5 18" id="KW-1003">Cell membrane</keyword>
<dbReference type="GO" id="GO:0005886">
    <property type="term" value="C:plasma membrane"/>
    <property type="evidence" value="ECO:0007669"/>
    <property type="project" value="UniProtKB-SubCell"/>
</dbReference>
<dbReference type="FunFam" id="2.70.150.10:FF:000020">
    <property type="entry name" value="Copper-exporting P-type ATPase A"/>
    <property type="match status" value="1"/>
</dbReference>
<feature type="transmembrane region" description="Helical" evidence="18">
    <location>
        <begin position="686"/>
        <end position="705"/>
    </location>
</feature>
<evidence type="ECO:0000256" key="7">
    <source>
        <dbReference type="ARBA" id="ARBA00022723"/>
    </source>
</evidence>
<dbReference type="GO" id="GO:0140581">
    <property type="term" value="F:P-type monovalent copper transporter activity"/>
    <property type="evidence" value="ECO:0007669"/>
    <property type="project" value="UniProtKB-EC"/>
</dbReference>
<keyword evidence="6 18" id="KW-0812">Transmembrane</keyword>
<dbReference type="Gene3D" id="3.40.50.1000">
    <property type="entry name" value="HAD superfamily/HAD-like"/>
    <property type="match status" value="1"/>
</dbReference>
<dbReference type="InterPro" id="IPR036163">
    <property type="entry name" value="HMA_dom_sf"/>
</dbReference>
<dbReference type="PRINTS" id="PR00119">
    <property type="entry name" value="CATATPASE"/>
</dbReference>
<dbReference type="FunFam" id="3.40.50.1000:FF:000144">
    <property type="entry name" value="copper-transporting ATPase 1 isoform X2"/>
    <property type="match status" value="1"/>
</dbReference>
<feature type="transmembrane region" description="Helical" evidence="18">
    <location>
        <begin position="160"/>
        <end position="180"/>
    </location>
</feature>
<keyword evidence="10 18" id="KW-0067">ATP-binding</keyword>
<evidence type="ECO:0000259" key="19">
    <source>
        <dbReference type="PROSITE" id="PS50846"/>
    </source>
</evidence>
<keyword evidence="12 18" id="KW-1133">Transmembrane helix</keyword>
<dbReference type="SFLD" id="SFLDG00002">
    <property type="entry name" value="C1.7:_P-type_atpase_like"/>
    <property type="match status" value="1"/>
</dbReference>
<dbReference type="NCBIfam" id="TIGR01494">
    <property type="entry name" value="ATPase_P-type"/>
    <property type="match status" value="1"/>
</dbReference>
<evidence type="ECO:0000256" key="5">
    <source>
        <dbReference type="ARBA" id="ARBA00022475"/>
    </source>
</evidence>
<dbReference type="SUPFAM" id="SSF81665">
    <property type="entry name" value="Calcium ATPase, transmembrane domain M"/>
    <property type="match status" value="1"/>
</dbReference>
<dbReference type="SUPFAM" id="SSF55008">
    <property type="entry name" value="HMA, heavy metal-associated domain"/>
    <property type="match status" value="1"/>
</dbReference>
<dbReference type="PANTHER" id="PTHR43520">
    <property type="entry name" value="ATP7, ISOFORM B"/>
    <property type="match status" value="1"/>
</dbReference>
<keyword evidence="14" id="KW-0406">Ion transport</keyword>
<evidence type="ECO:0000256" key="8">
    <source>
        <dbReference type="ARBA" id="ARBA00022741"/>
    </source>
</evidence>
<feature type="transmembrane region" description="Helical" evidence="18">
    <location>
        <begin position="711"/>
        <end position="733"/>
    </location>
</feature>
<dbReference type="NCBIfam" id="TIGR01525">
    <property type="entry name" value="ATPase-IB_hvy"/>
    <property type="match status" value="1"/>
</dbReference>
<dbReference type="EMBL" id="FUZF01000002">
    <property type="protein sequence ID" value="SKB48486.1"/>
    <property type="molecule type" value="Genomic_DNA"/>
</dbReference>
<dbReference type="EC" id="7.2.2.8" evidence="3"/>
<evidence type="ECO:0000256" key="9">
    <source>
        <dbReference type="ARBA" id="ARBA00022796"/>
    </source>
</evidence>
<dbReference type="GO" id="GO:0060003">
    <property type="term" value="P:copper ion export"/>
    <property type="evidence" value="ECO:0007669"/>
    <property type="project" value="UniProtKB-ARBA"/>
</dbReference>